<proteinExistence type="inferred from homology"/>
<gene>
    <name evidence="10" type="primary">LOC124295584</name>
</gene>
<evidence type="ECO:0000256" key="4">
    <source>
        <dbReference type="ARBA" id="ARBA00022692"/>
    </source>
</evidence>
<sequence length="508" mass="58519">MNRTWGWLKQLTRFEEQIFRKAREPIESAKNDDRYKSYDLSWSLSDLVLVTACFQIDTIYFCDMSYMFKNDFKPGFIQMMVMYATWGPALIYMEVFLGQYVRHGCLYLKNIVPLTCSTIGYGMLLTIYLYSVASVERLADTYMFFFRSFSSELPWMICPEGSTPATCIDRPLLLNCYLENRKDECYPKLGTELLSSRIYYKATHSTFVKRAGRLLVGWLTVYITLKQSLRDTLHMMKRFALLIIIIFLCLFMPLASHIAQGLSVAPFFNLRISGLLNVKAWLAAFKDFLRDHAIVRGGYQLIGCRIKPGPTTANLTICSCALTYMISVICQMFSTGILGVLLFYMKVTNVEEELYFPEYAKLFNFYPFALGMLPVRQVWNLIYFMFVALLSTSYTIGNMAVLEESIYDNFPVVLRYRSYVKVAICTLGFLIGVLTDLMIDNESDAYEDEPILKIGQRLTIVALLILTISVGYVYGVEQFSDDINFLNGSQPNTYWKICWKSLPFGILV</sequence>
<comment type="similarity">
    <text evidence="2">Belongs to the sodium:neurotransmitter symporter (SNF) (TC 2.A.22) family.</text>
</comment>
<reference evidence="10" key="1">
    <citation type="submission" date="2025-08" db="UniProtKB">
        <authorList>
            <consortium name="RefSeq"/>
        </authorList>
    </citation>
    <scope>IDENTIFICATION</scope>
    <source>
        <tissue evidence="10">Thorax and Abdomen</tissue>
    </source>
</reference>
<dbReference type="PROSITE" id="PS50267">
    <property type="entry name" value="NA_NEUROTRAN_SYMP_3"/>
    <property type="match status" value="1"/>
</dbReference>
<feature type="transmembrane region" description="Helical" evidence="8">
    <location>
        <begin position="378"/>
        <end position="396"/>
    </location>
</feature>
<evidence type="ECO:0000256" key="2">
    <source>
        <dbReference type="ARBA" id="ARBA00006459"/>
    </source>
</evidence>
<accession>A0ABM3GP00</accession>
<feature type="transmembrane region" description="Helical" evidence="8">
    <location>
        <begin position="458"/>
        <end position="476"/>
    </location>
</feature>
<dbReference type="GeneID" id="124295584"/>
<dbReference type="PROSITE" id="PS00754">
    <property type="entry name" value="NA_NEUROTRAN_SYMP_2"/>
    <property type="match status" value="1"/>
</dbReference>
<keyword evidence="9" id="KW-1185">Reference proteome</keyword>
<dbReference type="Proteomes" id="UP000829291">
    <property type="component" value="Chromosome 7"/>
</dbReference>
<dbReference type="PANTHER" id="PTHR11616">
    <property type="entry name" value="SODIUM/CHLORIDE DEPENDENT TRANSPORTER"/>
    <property type="match status" value="1"/>
</dbReference>
<dbReference type="SUPFAM" id="SSF161070">
    <property type="entry name" value="SNF-like"/>
    <property type="match status" value="1"/>
</dbReference>
<evidence type="ECO:0000256" key="3">
    <source>
        <dbReference type="ARBA" id="ARBA00022448"/>
    </source>
</evidence>
<comment type="subcellular location">
    <subcellularLocation>
        <location evidence="1">Membrane</location>
        <topology evidence="1">Multi-pass membrane protein</topology>
    </subcellularLocation>
</comment>
<feature type="transmembrane region" description="Helical" evidence="8">
    <location>
        <begin position="416"/>
        <end position="437"/>
    </location>
</feature>
<dbReference type="InterPro" id="IPR037272">
    <property type="entry name" value="SNS_sf"/>
</dbReference>
<keyword evidence="5" id="KW-0769">Symport</keyword>
<evidence type="ECO:0000256" key="6">
    <source>
        <dbReference type="ARBA" id="ARBA00022989"/>
    </source>
</evidence>
<organism evidence="9 10">
    <name type="scientific">Neodiprion lecontei</name>
    <name type="common">Redheaded pine sawfly</name>
    <dbReference type="NCBI Taxonomy" id="441921"/>
    <lineage>
        <taxon>Eukaryota</taxon>
        <taxon>Metazoa</taxon>
        <taxon>Ecdysozoa</taxon>
        <taxon>Arthropoda</taxon>
        <taxon>Hexapoda</taxon>
        <taxon>Insecta</taxon>
        <taxon>Pterygota</taxon>
        <taxon>Neoptera</taxon>
        <taxon>Endopterygota</taxon>
        <taxon>Hymenoptera</taxon>
        <taxon>Tenthredinoidea</taxon>
        <taxon>Diprionidae</taxon>
        <taxon>Diprioninae</taxon>
        <taxon>Neodiprion</taxon>
    </lineage>
</organism>
<feature type="transmembrane region" description="Helical" evidence="8">
    <location>
        <begin position="111"/>
        <end position="133"/>
    </location>
</feature>
<feature type="transmembrane region" description="Helical" evidence="8">
    <location>
        <begin position="239"/>
        <end position="259"/>
    </location>
</feature>
<keyword evidence="7 8" id="KW-0472">Membrane</keyword>
<dbReference type="RefSeq" id="XP_046601974.1">
    <property type="nucleotide sequence ID" value="XM_046746018.1"/>
</dbReference>
<evidence type="ECO:0000256" key="5">
    <source>
        <dbReference type="ARBA" id="ARBA00022847"/>
    </source>
</evidence>
<protein>
    <submittedName>
        <fullName evidence="10">Sodium-dependent dopamine transporter-like</fullName>
    </submittedName>
</protein>
<evidence type="ECO:0000256" key="7">
    <source>
        <dbReference type="ARBA" id="ARBA00023136"/>
    </source>
</evidence>
<keyword evidence="6 8" id="KW-1133">Transmembrane helix</keyword>
<evidence type="ECO:0000313" key="9">
    <source>
        <dbReference type="Proteomes" id="UP000829291"/>
    </source>
</evidence>
<keyword evidence="3" id="KW-0813">Transport</keyword>
<dbReference type="InterPro" id="IPR000175">
    <property type="entry name" value="Na/ntran_symport"/>
</dbReference>
<feature type="transmembrane region" description="Helical" evidence="8">
    <location>
        <begin position="321"/>
        <end position="344"/>
    </location>
</feature>
<name>A0ABM3GP00_NEOLC</name>
<evidence type="ECO:0000256" key="8">
    <source>
        <dbReference type="SAM" id="Phobius"/>
    </source>
</evidence>
<evidence type="ECO:0000256" key="1">
    <source>
        <dbReference type="ARBA" id="ARBA00004141"/>
    </source>
</evidence>
<dbReference type="Pfam" id="PF00209">
    <property type="entry name" value="SNF"/>
    <property type="match status" value="1"/>
</dbReference>
<feature type="transmembrane region" description="Helical" evidence="8">
    <location>
        <begin position="80"/>
        <end position="99"/>
    </location>
</feature>
<dbReference type="PANTHER" id="PTHR11616:SF323">
    <property type="entry name" value="SODIUM-DEPENDENT TRANSPORTER BEDRAGGLED"/>
    <property type="match status" value="1"/>
</dbReference>
<keyword evidence="4 8" id="KW-0812">Transmembrane</keyword>
<evidence type="ECO:0000313" key="10">
    <source>
        <dbReference type="RefSeq" id="XP_046601974.1"/>
    </source>
</evidence>